<evidence type="ECO:0000256" key="1">
    <source>
        <dbReference type="SAM" id="MobiDB-lite"/>
    </source>
</evidence>
<feature type="region of interest" description="Disordered" evidence="1">
    <location>
        <begin position="14"/>
        <end position="54"/>
    </location>
</feature>
<evidence type="ECO:0000259" key="2">
    <source>
        <dbReference type="Pfam" id="PF04480"/>
    </source>
</evidence>
<dbReference type="PANTHER" id="PTHR38590">
    <property type="entry name" value="BLL0828 PROTEIN"/>
    <property type="match status" value="1"/>
</dbReference>
<dbReference type="AlphaFoldDB" id="A0A916THJ7"/>
<dbReference type="EMBL" id="BMFA01000003">
    <property type="protein sequence ID" value="GGB42351.1"/>
    <property type="molecule type" value="Genomic_DNA"/>
</dbReference>
<reference evidence="3" key="2">
    <citation type="submission" date="2020-09" db="EMBL/GenBank/DDBJ databases">
        <authorList>
            <person name="Sun Q."/>
            <person name="Zhou Y."/>
        </authorList>
    </citation>
    <scope>NUCLEOTIDE SEQUENCE</scope>
    <source>
        <strain evidence="3">CGMCC 1.12426</strain>
    </source>
</reference>
<comment type="caution">
    <text evidence="3">The sequence shown here is derived from an EMBL/GenBank/DDBJ whole genome shotgun (WGS) entry which is preliminary data.</text>
</comment>
<organism evidence="3 4">
    <name type="scientific">Roseibium aquae</name>
    <dbReference type="NCBI Taxonomy" id="1323746"/>
    <lineage>
        <taxon>Bacteria</taxon>
        <taxon>Pseudomonadati</taxon>
        <taxon>Pseudomonadota</taxon>
        <taxon>Alphaproteobacteria</taxon>
        <taxon>Hyphomicrobiales</taxon>
        <taxon>Stappiaceae</taxon>
        <taxon>Roseibium</taxon>
    </lineage>
</organism>
<accession>A0A916THJ7</accession>
<feature type="domain" description="DUF559" evidence="2">
    <location>
        <begin position="59"/>
        <end position="165"/>
    </location>
</feature>
<dbReference type="Proteomes" id="UP000605148">
    <property type="component" value="Unassembled WGS sequence"/>
</dbReference>
<dbReference type="CDD" id="cd01038">
    <property type="entry name" value="Endonuclease_DUF559"/>
    <property type="match status" value="1"/>
</dbReference>
<evidence type="ECO:0000313" key="3">
    <source>
        <dbReference type="EMBL" id="GGB42351.1"/>
    </source>
</evidence>
<dbReference type="Pfam" id="PF04480">
    <property type="entry name" value="DUF559"/>
    <property type="match status" value="1"/>
</dbReference>
<protein>
    <recommendedName>
        <fullName evidence="2">DUF559 domain-containing protein</fullName>
    </recommendedName>
</protein>
<dbReference type="SUPFAM" id="SSF52980">
    <property type="entry name" value="Restriction endonuclease-like"/>
    <property type="match status" value="1"/>
</dbReference>
<evidence type="ECO:0000313" key="4">
    <source>
        <dbReference type="Proteomes" id="UP000605148"/>
    </source>
</evidence>
<gene>
    <name evidence="3" type="ORF">GCM10011316_12830</name>
</gene>
<name>A0A916THJ7_9HYPH</name>
<dbReference type="InterPro" id="IPR011335">
    <property type="entry name" value="Restrct_endonuc-II-like"/>
</dbReference>
<proteinExistence type="predicted"/>
<feature type="compositionally biased region" description="Polar residues" evidence="1">
    <location>
        <begin position="30"/>
        <end position="40"/>
    </location>
</feature>
<reference evidence="3" key="1">
    <citation type="journal article" date="2014" name="Int. J. Syst. Evol. Microbiol.">
        <title>Complete genome sequence of Corynebacterium casei LMG S-19264T (=DSM 44701T), isolated from a smear-ripened cheese.</title>
        <authorList>
            <consortium name="US DOE Joint Genome Institute (JGI-PGF)"/>
            <person name="Walter F."/>
            <person name="Albersmeier A."/>
            <person name="Kalinowski J."/>
            <person name="Ruckert C."/>
        </authorList>
    </citation>
    <scope>NUCLEOTIDE SEQUENCE</scope>
    <source>
        <strain evidence="3">CGMCC 1.12426</strain>
    </source>
</reference>
<sequence>MILSTSLMLVIGKEGSPSSETMVAPRRNTSKMQDLKSPSPSWEGARGGGLKTMTKPAVRRARALRKEMTEGERSLWNDLRQLKKSHGLHVRRQAPIGLYIADFVIHAQKLVIEVDGEFHQREERMDRDGKRDAWFFQNGYRTLRISSGDLHENKNGCIEAILNALTVDP</sequence>
<dbReference type="InterPro" id="IPR007569">
    <property type="entry name" value="DUF559"/>
</dbReference>
<dbReference type="InterPro" id="IPR047216">
    <property type="entry name" value="Endonuclease_DUF559_bact"/>
</dbReference>
<dbReference type="PANTHER" id="PTHR38590:SF1">
    <property type="entry name" value="BLL0828 PROTEIN"/>
    <property type="match status" value="1"/>
</dbReference>
<keyword evidence="4" id="KW-1185">Reference proteome</keyword>
<dbReference type="Gene3D" id="3.40.960.10">
    <property type="entry name" value="VSR Endonuclease"/>
    <property type="match status" value="1"/>
</dbReference>